<keyword evidence="3" id="KW-1185">Reference proteome</keyword>
<accession>A0ABT9SF66</accession>
<evidence type="ECO:0000256" key="1">
    <source>
        <dbReference type="SAM" id="MobiDB-lite"/>
    </source>
</evidence>
<organism evidence="2 3">
    <name type="scientific">Variovorax ginsengisoli</name>
    <dbReference type="NCBI Taxonomy" id="363844"/>
    <lineage>
        <taxon>Bacteria</taxon>
        <taxon>Pseudomonadati</taxon>
        <taxon>Pseudomonadota</taxon>
        <taxon>Betaproteobacteria</taxon>
        <taxon>Burkholderiales</taxon>
        <taxon>Comamonadaceae</taxon>
        <taxon>Variovorax</taxon>
    </lineage>
</organism>
<name>A0ABT9SF66_9BURK</name>
<feature type="region of interest" description="Disordered" evidence="1">
    <location>
        <begin position="1"/>
        <end position="25"/>
    </location>
</feature>
<dbReference type="RefSeq" id="WP_307692748.1">
    <property type="nucleotide sequence ID" value="NZ_JAUSRO010000028.1"/>
</dbReference>
<feature type="compositionally biased region" description="Basic and acidic residues" evidence="1">
    <location>
        <begin position="1"/>
        <end position="13"/>
    </location>
</feature>
<protein>
    <submittedName>
        <fullName evidence="2">Uncharacterized protein</fullName>
    </submittedName>
</protein>
<sequence length="96" mass="11369">MREGIENCRRNDRSQSSFASAEYAMQKKRTRREKFLAEMERVVPWARLIAVIEPLYHYEWEEQHPEKLLRYLRSEQLTGFTPTSGHASFNTLGSGY</sequence>
<dbReference type="EMBL" id="JAUSRO010000028">
    <property type="protein sequence ID" value="MDP9903008.1"/>
    <property type="molecule type" value="Genomic_DNA"/>
</dbReference>
<evidence type="ECO:0000313" key="2">
    <source>
        <dbReference type="EMBL" id="MDP9903008.1"/>
    </source>
</evidence>
<evidence type="ECO:0000313" key="3">
    <source>
        <dbReference type="Proteomes" id="UP001226867"/>
    </source>
</evidence>
<comment type="caution">
    <text evidence="2">The sequence shown here is derived from an EMBL/GenBank/DDBJ whole genome shotgun (WGS) entry which is preliminary data.</text>
</comment>
<dbReference type="Proteomes" id="UP001226867">
    <property type="component" value="Unassembled WGS sequence"/>
</dbReference>
<reference evidence="2 3" key="1">
    <citation type="submission" date="2023-07" db="EMBL/GenBank/DDBJ databases">
        <title>Sorghum-associated microbial communities from plants grown in Nebraska, USA.</title>
        <authorList>
            <person name="Schachtman D."/>
        </authorList>
    </citation>
    <scope>NUCLEOTIDE SEQUENCE [LARGE SCALE GENOMIC DNA]</scope>
    <source>
        <strain evidence="2 3">DS1607</strain>
    </source>
</reference>
<gene>
    <name evidence="2" type="ORF">J2W36_005289</name>
</gene>
<proteinExistence type="predicted"/>